<dbReference type="Proteomes" id="UP000620366">
    <property type="component" value="Unassembled WGS sequence"/>
</dbReference>
<dbReference type="PROSITE" id="PS00187">
    <property type="entry name" value="TPP_ENZYMES"/>
    <property type="match status" value="1"/>
</dbReference>
<evidence type="ECO:0000256" key="2">
    <source>
        <dbReference type="ARBA" id="ARBA00001964"/>
    </source>
</evidence>
<feature type="domain" description="Thiamine pyrophosphate enzyme N-terminal TPP-binding" evidence="10">
    <location>
        <begin position="3"/>
        <end position="116"/>
    </location>
</feature>
<dbReference type="InterPro" id="IPR045229">
    <property type="entry name" value="TPP_enz"/>
</dbReference>
<feature type="domain" description="Thiamine pyrophosphate enzyme central" evidence="8">
    <location>
        <begin position="192"/>
        <end position="323"/>
    </location>
</feature>
<evidence type="ECO:0000313" key="12">
    <source>
        <dbReference type="Proteomes" id="UP000620366"/>
    </source>
</evidence>
<dbReference type="Gene3D" id="3.40.50.970">
    <property type="match status" value="2"/>
</dbReference>
<reference evidence="11" key="1">
    <citation type="submission" date="2020-08" db="EMBL/GenBank/DDBJ databases">
        <title>Genome public.</title>
        <authorList>
            <person name="Liu C."/>
            <person name="Sun Q."/>
        </authorList>
    </citation>
    <scope>NUCLEOTIDE SEQUENCE</scope>
    <source>
        <strain evidence="11">BX7</strain>
    </source>
</reference>
<dbReference type="SUPFAM" id="SSF52467">
    <property type="entry name" value="DHS-like NAD/FAD-binding domain"/>
    <property type="match status" value="1"/>
</dbReference>
<proteinExistence type="inferred from homology"/>
<organism evidence="11 12">
    <name type="scientific">Feifania hominis</name>
    <dbReference type="NCBI Taxonomy" id="2763660"/>
    <lineage>
        <taxon>Bacteria</taxon>
        <taxon>Bacillati</taxon>
        <taxon>Bacillota</taxon>
        <taxon>Clostridia</taxon>
        <taxon>Eubacteriales</taxon>
        <taxon>Feifaniaceae</taxon>
        <taxon>Feifania</taxon>
    </lineage>
</organism>
<comment type="cofactor">
    <cofactor evidence="2">
        <name>thiamine diphosphate</name>
        <dbReference type="ChEBI" id="CHEBI:58937"/>
    </cofactor>
</comment>
<dbReference type="SUPFAM" id="SSF52518">
    <property type="entry name" value="Thiamin diphosphate-binding fold (THDP-binding)"/>
    <property type="match status" value="2"/>
</dbReference>
<keyword evidence="12" id="KW-1185">Reference proteome</keyword>
<evidence type="ECO:0000256" key="7">
    <source>
        <dbReference type="SAM" id="MobiDB-lite"/>
    </source>
</evidence>
<dbReference type="Pfam" id="PF00205">
    <property type="entry name" value="TPP_enzyme_M"/>
    <property type="match status" value="1"/>
</dbReference>
<evidence type="ECO:0000256" key="3">
    <source>
        <dbReference type="ARBA" id="ARBA00007812"/>
    </source>
</evidence>
<dbReference type="CDD" id="cd00568">
    <property type="entry name" value="TPP_enzymes"/>
    <property type="match status" value="1"/>
</dbReference>
<evidence type="ECO:0000256" key="6">
    <source>
        <dbReference type="RuleBase" id="RU362132"/>
    </source>
</evidence>
<evidence type="ECO:0000256" key="4">
    <source>
        <dbReference type="ARBA" id="ARBA00022723"/>
    </source>
</evidence>
<keyword evidence="4" id="KW-0479">Metal-binding</keyword>
<dbReference type="RefSeq" id="WP_249301021.1">
    <property type="nucleotide sequence ID" value="NZ_JACRSP010000004.1"/>
</dbReference>
<dbReference type="Pfam" id="PF02775">
    <property type="entry name" value="TPP_enzyme_C"/>
    <property type="match status" value="1"/>
</dbReference>
<dbReference type="CDD" id="cd07035">
    <property type="entry name" value="TPP_PYR_POX_like"/>
    <property type="match status" value="1"/>
</dbReference>
<dbReference type="InterPro" id="IPR000399">
    <property type="entry name" value="TPP-bd_CS"/>
</dbReference>
<feature type="compositionally biased region" description="Basic and acidic residues" evidence="7">
    <location>
        <begin position="346"/>
        <end position="359"/>
    </location>
</feature>
<gene>
    <name evidence="11" type="ORF">H8695_09625</name>
</gene>
<dbReference type="Pfam" id="PF02776">
    <property type="entry name" value="TPP_enzyme_N"/>
    <property type="match status" value="1"/>
</dbReference>
<dbReference type="FunFam" id="3.40.50.970:FF:000007">
    <property type="entry name" value="Acetolactate synthase"/>
    <property type="match status" value="1"/>
</dbReference>
<evidence type="ECO:0000259" key="8">
    <source>
        <dbReference type="Pfam" id="PF00205"/>
    </source>
</evidence>
<evidence type="ECO:0000256" key="1">
    <source>
        <dbReference type="ARBA" id="ARBA00001946"/>
    </source>
</evidence>
<dbReference type="GO" id="GO:0050660">
    <property type="term" value="F:flavin adenine dinucleotide binding"/>
    <property type="evidence" value="ECO:0007669"/>
    <property type="project" value="TreeGrafter"/>
</dbReference>
<evidence type="ECO:0000313" key="11">
    <source>
        <dbReference type="EMBL" id="MBC8536945.1"/>
    </source>
</evidence>
<evidence type="ECO:0000259" key="10">
    <source>
        <dbReference type="Pfam" id="PF02776"/>
    </source>
</evidence>
<dbReference type="GO" id="GO:0005948">
    <property type="term" value="C:acetolactate synthase complex"/>
    <property type="evidence" value="ECO:0007669"/>
    <property type="project" value="TreeGrafter"/>
</dbReference>
<dbReference type="InterPro" id="IPR011766">
    <property type="entry name" value="TPP_enzyme_TPP-bd"/>
</dbReference>
<dbReference type="PANTHER" id="PTHR18968">
    <property type="entry name" value="THIAMINE PYROPHOSPHATE ENZYMES"/>
    <property type="match status" value="1"/>
</dbReference>
<comment type="similarity">
    <text evidence="3 6">Belongs to the TPP enzyme family.</text>
</comment>
<dbReference type="GO" id="GO:0000287">
    <property type="term" value="F:magnesium ion binding"/>
    <property type="evidence" value="ECO:0007669"/>
    <property type="project" value="InterPro"/>
</dbReference>
<sequence length="556" mass="59512">MKMTGGKAVAMTLIEQGCKAVFEVPGGQMLSVVNSFIGTDVRVIATRHENAACAAADNYGRVTGEPGVCFATTGPGATNFLTAMGGALRDGSPMIAFVFQNKSQDFGRGDVQEVDHGDIFKPICKKYIAIRKASVAPWAVREAYRVAMSGRRGPVVVDCFRDALESEEVDYEPMDPSLTRTTSQYVPAPGLIEQAADILSGYKKVAILAGGGAKMDHATDELLRAAQLLHAPVVTTHNGISVFPTDDEHSFGARTRMATRLARETLEAADCVLVVGSSLSAGTTARWALKMPDIVQIDIEPEQIARQYPTRLGLVGHCKLTLGLLNAALEKTVSRNDAERRAFLEERKASRDARERELAESPMSDATASPAAPLAVMDELSKVIDGNTSITCDAGTCVIWTHRLKMCKGTVYNKAFNFGNMGFGIPAAIGSKVARPDMTTIAFLGDGALGMTVGELETLVRENLPVIVIVINDGAYGLIRLEQDHMFGAGPNIGTMLTPPDALDYAAVARGFGCEAIVVNRADEIAPAVTRAKAMNRPCLIEVKFDGTHQIFPEAF</sequence>
<feature type="region of interest" description="Disordered" evidence="7">
    <location>
        <begin position="346"/>
        <end position="366"/>
    </location>
</feature>
<dbReference type="InterPro" id="IPR029061">
    <property type="entry name" value="THDP-binding"/>
</dbReference>
<dbReference type="GO" id="GO:0009097">
    <property type="term" value="P:isoleucine biosynthetic process"/>
    <property type="evidence" value="ECO:0007669"/>
    <property type="project" value="TreeGrafter"/>
</dbReference>
<evidence type="ECO:0000256" key="5">
    <source>
        <dbReference type="ARBA" id="ARBA00023052"/>
    </source>
</evidence>
<dbReference type="Gene3D" id="3.40.50.1220">
    <property type="entry name" value="TPP-binding domain"/>
    <property type="match status" value="1"/>
</dbReference>
<comment type="cofactor">
    <cofactor evidence="1">
        <name>Mg(2+)</name>
        <dbReference type="ChEBI" id="CHEBI:18420"/>
    </cofactor>
</comment>
<dbReference type="EMBL" id="JACRSP010000004">
    <property type="protein sequence ID" value="MBC8536945.1"/>
    <property type="molecule type" value="Genomic_DNA"/>
</dbReference>
<dbReference type="GO" id="GO:0009099">
    <property type="term" value="P:L-valine biosynthetic process"/>
    <property type="evidence" value="ECO:0007669"/>
    <property type="project" value="TreeGrafter"/>
</dbReference>
<dbReference type="InterPro" id="IPR029035">
    <property type="entry name" value="DHS-like_NAD/FAD-binding_dom"/>
</dbReference>
<dbReference type="PANTHER" id="PTHR18968:SF166">
    <property type="entry name" value="2-HYDROXYACYL-COA LYASE 2"/>
    <property type="match status" value="1"/>
</dbReference>
<feature type="domain" description="Thiamine pyrophosphate enzyme TPP-binding" evidence="9">
    <location>
        <begin position="393"/>
        <end position="543"/>
    </location>
</feature>
<dbReference type="GO" id="GO:0003984">
    <property type="term" value="F:acetolactate synthase activity"/>
    <property type="evidence" value="ECO:0007669"/>
    <property type="project" value="TreeGrafter"/>
</dbReference>
<accession>A0A926HVF8</accession>
<dbReference type="InterPro" id="IPR012000">
    <property type="entry name" value="Thiamin_PyroP_enz_cen_dom"/>
</dbReference>
<keyword evidence="5 6" id="KW-0786">Thiamine pyrophosphate</keyword>
<comment type="caution">
    <text evidence="11">The sequence shown here is derived from an EMBL/GenBank/DDBJ whole genome shotgun (WGS) entry which is preliminary data.</text>
</comment>
<dbReference type="AlphaFoldDB" id="A0A926HVF8"/>
<protein>
    <submittedName>
        <fullName evidence="11">Thiamine pyrophosphate-binding protein</fullName>
    </submittedName>
</protein>
<name>A0A926HVF8_9FIRM</name>
<evidence type="ECO:0000259" key="9">
    <source>
        <dbReference type="Pfam" id="PF02775"/>
    </source>
</evidence>
<dbReference type="GO" id="GO:0030976">
    <property type="term" value="F:thiamine pyrophosphate binding"/>
    <property type="evidence" value="ECO:0007669"/>
    <property type="project" value="InterPro"/>
</dbReference>
<dbReference type="InterPro" id="IPR012001">
    <property type="entry name" value="Thiamin_PyroP_enz_TPP-bd_dom"/>
</dbReference>